<accession>A0AAV7YUC8</accession>
<dbReference type="Proteomes" id="UP001146793">
    <property type="component" value="Unassembled WGS sequence"/>
</dbReference>
<proteinExistence type="predicted"/>
<dbReference type="PROSITE" id="PS51253">
    <property type="entry name" value="HTH_CENPB"/>
    <property type="match status" value="1"/>
</dbReference>
<gene>
    <name evidence="4" type="ORF">M0812_02976</name>
</gene>
<dbReference type="InterPro" id="IPR006600">
    <property type="entry name" value="HTH_CenpB_DNA-bd_dom"/>
</dbReference>
<dbReference type="Pfam" id="PF03221">
    <property type="entry name" value="HTH_Tnp_Tc5"/>
    <property type="match status" value="1"/>
</dbReference>
<comment type="caution">
    <text evidence="4">The sequence shown here is derived from an EMBL/GenBank/DDBJ whole genome shotgun (WGS) entry which is preliminary data.</text>
</comment>
<protein>
    <recommendedName>
        <fullName evidence="3">HTH CENPB-type domain-containing protein</fullName>
    </recommendedName>
</protein>
<reference evidence="4" key="1">
    <citation type="submission" date="2022-08" db="EMBL/GenBank/DDBJ databases">
        <title>Novel sulphate-reducing endosymbionts in the free-living metamonad Anaeramoeba.</title>
        <authorList>
            <person name="Jerlstrom-Hultqvist J."/>
            <person name="Cepicka I."/>
            <person name="Gallot-Lavallee L."/>
            <person name="Salas-Leiva D."/>
            <person name="Curtis B.A."/>
            <person name="Zahonova K."/>
            <person name="Pipaliya S."/>
            <person name="Dacks J."/>
            <person name="Roger A.J."/>
        </authorList>
    </citation>
    <scope>NUCLEOTIDE SEQUENCE</scope>
    <source>
        <strain evidence="4">Busselton2</strain>
    </source>
</reference>
<evidence type="ECO:0000256" key="2">
    <source>
        <dbReference type="SAM" id="MobiDB-lite"/>
    </source>
</evidence>
<sequence>MLNSFVNRLKACTRVREVKTKMGKCLEIFKILNEVPNFKISQRKFSRFMGISDRSLNRWVIRDKSNKPMKPKGRPRKMKEKDEKELVDWIKNQLSQNLAPSKKEIVLQANELIRHKQLPDLNHYNIHEQIISTNWVKAFSERNKLIITESQNIQKEKPLPTNEDLVDYFVNLKRLKEKNNYQRDGLQVSLTLKNIRNSFKTCGITPYETLVELPNNTPIAKPKKQKKRARLSLGGQIVTSKNFLQVLENNRKERLRKRKEKESLKEAQLLLNLLHSPIKQIKKKRKTNKTILNTFIF</sequence>
<evidence type="ECO:0000313" key="4">
    <source>
        <dbReference type="EMBL" id="KAJ3431298.1"/>
    </source>
</evidence>
<dbReference type="GO" id="GO:0003677">
    <property type="term" value="F:DNA binding"/>
    <property type="evidence" value="ECO:0007669"/>
    <property type="project" value="UniProtKB-KW"/>
</dbReference>
<feature type="region of interest" description="Disordered" evidence="2">
    <location>
        <begin position="63"/>
        <end position="82"/>
    </location>
</feature>
<dbReference type="EMBL" id="JANTQA010000048">
    <property type="protein sequence ID" value="KAJ3431298.1"/>
    <property type="molecule type" value="Genomic_DNA"/>
</dbReference>
<name>A0AAV7YUC8_9EUKA</name>
<organism evidence="4 5">
    <name type="scientific">Anaeramoeba flamelloides</name>
    <dbReference type="NCBI Taxonomy" id="1746091"/>
    <lineage>
        <taxon>Eukaryota</taxon>
        <taxon>Metamonada</taxon>
        <taxon>Anaeramoebidae</taxon>
        <taxon>Anaeramoeba</taxon>
    </lineage>
</organism>
<evidence type="ECO:0000256" key="1">
    <source>
        <dbReference type="ARBA" id="ARBA00023125"/>
    </source>
</evidence>
<evidence type="ECO:0000313" key="5">
    <source>
        <dbReference type="Proteomes" id="UP001146793"/>
    </source>
</evidence>
<dbReference type="AlphaFoldDB" id="A0AAV7YUC8"/>
<feature type="compositionally biased region" description="Basic residues" evidence="2">
    <location>
        <begin position="67"/>
        <end position="78"/>
    </location>
</feature>
<feature type="domain" description="HTH CENPB-type" evidence="3">
    <location>
        <begin position="70"/>
        <end position="149"/>
    </location>
</feature>
<keyword evidence="1" id="KW-0238">DNA-binding</keyword>
<evidence type="ECO:0000259" key="3">
    <source>
        <dbReference type="PROSITE" id="PS51253"/>
    </source>
</evidence>